<name>A0A3G4ZSE0_9VIRU</name>
<evidence type="ECO:0000256" key="1">
    <source>
        <dbReference type="SAM" id="Phobius"/>
    </source>
</evidence>
<feature type="transmembrane region" description="Helical" evidence="1">
    <location>
        <begin position="20"/>
        <end position="46"/>
    </location>
</feature>
<keyword evidence="1" id="KW-0812">Transmembrane</keyword>
<organism evidence="2">
    <name type="scientific">Edafosvirus sp</name>
    <dbReference type="NCBI Taxonomy" id="2487765"/>
    <lineage>
        <taxon>Viruses</taxon>
        <taxon>Varidnaviria</taxon>
        <taxon>Bamfordvirae</taxon>
        <taxon>Nucleocytoviricota</taxon>
        <taxon>Megaviricetes</taxon>
        <taxon>Imitervirales</taxon>
        <taxon>Mimiviridae</taxon>
        <taxon>Klosneuvirinae</taxon>
    </lineage>
</organism>
<protein>
    <submittedName>
        <fullName evidence="2">Uncharacterized protein</fullName>
    </submittedName>
</protein>
<dbReference type="EMBL" id="MK072066">
    <property type="protein sequence ID" value="AYV77816.1"/>
    <property type="molecule type" value="Genomic_DNA"/>
</dbReference>
<feature type="transmembrane region" description="Helical" evidence="1">
    <location>
        <begin position="162"/>
        <end position="186"/>
    </location>
</feature>
<accession>A0A3G4ZSE0</accession>
<sequence length="284" mass="33961">MNTTNTTTDVYDFEKFAEPIYFITLKSIILALLFDTFFTCFLYNLFTKKKNDLLPRVIDGNVDDYELKTIEMNVPGPGYRTHKESYTEYNYRIEYLKKINTAKLHLNTIKILIWLGLIIYRSVNNYYYYDKGYQILTQILNINVQYYLLNHFWKPDFEKTNILGKISIIIQGIWCIINPLIIMAFILIPYFIYMPVALCNIIIVSLLFGICYFIHMYFMKSFNKTMLNAYLGGLMGTFYICSLILLIDLFQYMINHSWVETVKYFFTTKYNFTTWKYEDILVIF</sequence>
<feature type="transmembrane region" description="Helical" evidence="1">
    <location>
        <begin position="192"/>
        <end position="218"/>
    </location>
</feature>
<keyword evidence="1" id="KW-1133">Transmembrane helix</keyword>
<evidence type="ECO:0000313" key="2">
    <source>
        <dbReference type="EMBL" id="AYV77816.1"/>
    </source>
</evidence>
<gene>
    <name evidence="2" type="ORF">Edafosvirus1_147</name>
</gene>
<proteinExistence type="predicted"/>
<feature type="transmembrane region" description="Helical" evidence="1">
    <location>
        <begin position="230"/>
        <end position="254"/>
    </location>
</feature>
<keyword evidence="1" id="KW-0472">Membrane</keyword>
<reference evidence="2" key="1">
    <citation type="submission" date="2018-10" db="EMBL/GenBank/DDBJ databases">
        <title>Hidden diversity of soil giant viruses.</title>
        <authorList>
            <person name="Schulz F."/>
            <person name="Alteio L."/>
            <person name="Goudeau D."/>
            <person name="Ryan E.M."/>
            <person name="Malmstrom R.R."/>
            <person name="Blanchard J."/>
            <person name="Woyke T."/>
        </authorList>
    </citation>
    <scope>NUCLEOTIDE SEQUENCE</scope>
    <source>
        <strain evidence="2">EDV1</strain>
    </source>
</reference>
<feature type="transmembrane region" description="Helical" evidence="1">
    <location>
        <begin position="132"/>
        <end position="150"/>
    </location>
</feature>
<feature type="transmembrane region" description="Helical" evidence="1">
    <location>
        <begin position="104"/>
        <end position="120"/>
    </location>
</feature>